<dbReference type="GO" id="GO:0006890">
    <property type="term" value="P:retrograde vesicle-mediated transport, Golgi to endoplasmic reticulum"/>
    <property type="evidence" value="ECO:0007669"/>
    <property type="project" value="InterPro"/>
</dbReference>
<dbReference type="InterPro" id="IPR042044">
    <property type="entry name" value="EXOC6PINT-1/Sec15/Tip20_C_dom2"/>
</dbReference>
<dbReference type="Gene3D" id="1.20.58.670">
    <property type="entry name" value="Dsl1p vesicle tethering complex, Tip20p subunit, domain D"/>
    <property type="match status" value="1"/>
</dbReference>
<keyword evidence="3" id="KW-1185">Reference proteome</keyword>
<dbReference type="InterPro" id="IPR007528">
    <property type="entry name" value="RINT1_Tip20"/>
</dbReference>
<evidence type="ECO:0000313" key="2">
    <source>
        <dbReference type="EMBL" id="KAF1923601.1"/>
    </source>
</evidence>
<dbReference type="GO" id="GO:0060628">
    <property type="term" value="P:regulation of ER to Golgi vesicle-mediated transport"/>
    <property type="evidence" value="ECO:0007669"/>
    <property type="project" value="TreeGrafter"/>
</dbReference>
<feature type="region of interest" description="Disordered" evidence="1">
    <location>
        <begin position="49"/>
        <end position="70"/>
    </location>
</feature>
<dbReference type="AlphaFoldDB" id="A0A6A5R621"/>
<reference evidence="2" key="1">
    <citation type="journal article" date="2020" name="Stud. Mycol.">
        <title>101 Dothideomycetes genomes: a test case for predicting lifestyles and emergence of pathogens.</title>
        <authorList>
            <person name="Haridas S."/>
            <person name="Albert R."/>
            <person name="Binder M."/>
            <person name="Bloem J."/>
            <person name="Labutti K."/>
            <person name="Salamov A."/>
            <person name="Andreopoulos B."/>
            <person name="Baker S."/>
            <person name="Barry K."/>
            <person name="Bills G."/>
            <person name="Bluhm B."/>
            <person name="Cannon C."/>
            <person name="Castanera R."/>
            <person name="Culley D."/>
            <person name="Daum C."/>
            <person name="Ezra D."/>
            <person name="Gonzalez J."/>
            <person name="Henrissat B."/>
            <person name="Kuo A."/>
            <person name="Liang C."/>
            <person name="Lipzen A."/>
            <person name="Lutzoni F."/>
            <person name="Magnuson J."/>
            <person name="Mondo S."/>
            <person name="Nolan M."/>
            <person name="Ohm R."/>
            <person name="Pangilinan J."/>
            <person name="Park H.-J."/>
            <person name="Ramirez L."/>
            <person name="Alfaro M."/>
            <person name="Sun H."/>
            <person name="Tritt A."/>
            <person name="Yoshinaga Y."/>
            <person name="Zwiers L.-H."/>
            <person name="Turgeon B."/>
            <person name="Goodwin S."/>
            <person name="Spatafora J."/>
            <person name="Crous P."/>
            <person name="Grigoriev I."/>
        </authorList>
    </citation>
    <scope>NUCLEOTIDE SEQUENCE</scope>
    <source>
        <strain evidence="2">CBS 183.55</strain>
    </source>
</reference>
<dbReference type="PANTHER" id="PTHR13520:SF0">
    <property type="entry name" value="RAD50-INTERACTING PROTEIN 1"/>
    <property type="match status" value="1"/>
</dbReference>
<dbReference type="Proteomes" id="UP000800082">
    <property type="component" value="Unassembled WGS sequence"/>
</dbReference>
<evidence type="ECO:0000256" key="1">
    <source>
        <dbReference type="SAM" id="MobiDB-lite"/>
    </source>
</evidence>
<dbReference type="Gene3D" id="1.20.58.1420">
    <property type="entry name" value="Dsl1p vesicle tethering complex, Tip20p subunit, domain B"/>
    <property type="match status" value="1"/>
</dbReference>
<dbReference type="GO" id="GO:0006888">
    <property type="term" value="P:endoplasmic reticulum to Golgi vesicle-mediated transport"/>
    <property type="evidence" value="ECO:0007669"/>
    <property type="project" value="InterPro"/>
</dbReference>
<feature type="region of interest" description="Disordered" evidence="1">
    <location>
        <begin position="769"/>
        <end position="792"/>
    </location>
</feature>
<protein>
    <submittedName>
        <fullName evidence="2">RINT-1 family protein</fullName>
    </submittedName>
</protein>
<dbReference type="EMBL" id="ML979003">
    <property type="protein sequence ID" value="KAF1923601.1"/>
    <property type="molecule type" value="Genomic_DNA"/>
</dbReference>
<sequence>MDDSDARVLDFLDDKLQTAADLDALDGLLAAVTAQHGLLRQQLDGAQRDLDDAKRQQHAHHSQLQASAAAFRRQQHDLDRRLLAMTASETSDEAVPRFEAALGTLQRVDVAGRYLDLLRDVDELGGDRVPTSSETPHDAALASYGQLRALHGRLLTLHHNAEGAAPQLLHHVAQTTHALRSQLLDAFGADLDAVLKKVHWPTPTAAMPPQLRGDWEAAVAKLLDLQMPDLEGCDYATAAGDKAKLPPVLFPFEVLVQPLAMRFRYHFDGDRPTNRLDRPEYFLSHVSALVDDYSSFMSDYMQPVLLKHFRGTDVALNPVYVDAMSAFITALLPMLRTKIASLLPQVAGQPQLLSHLMHEMMSFDCTIRDTWAYDGGYGLSGWNGLSWEFLVQANWFDQWLRVEKEFALGRYHDIVEADDWRQVDYESVDAKATKPTKGAIRVNDLLETVTDRYRPLTSFKHKLAFLIDIQIAIFDQFHERLSDSLEAYLRMTTALGRAMGGVSKEEQDKLLGIEGLESLCRTYGSADYLEKAMRDWSDDVFFLDIWEELQHRAQHGGSIGTRTVAAVAERTSKNVGASKVDASDAGGLFDETASWYARLRDRSEQIITETLVSSVRVALKPYRQINPWATLSSSGPGGKDLSPTAELDPLLSHLSTTLAFLSRVLAPAPLRRITRAVLATVNAAIFDSVLRVSFSTPGAAQLNADLEAICAVIDDMVGAGVAESGLRRCFEGAKLVSLPIRGVKSSTNTATATEDGGEEWDAWAADDADADADPATSGAGPQKATPKRDADGSAKAGLELGLWEVEQRLFADNQSARDVLAELGLEVLDEKEARRLLSLRVELAG</sequence>
<dbReference type="GeneID" id="54354757"/>
<name>A0A6A5R621_9PLEO</name>
<dbReference type="PANTHER" id="PTHR13520">
    <property type="entry name" value="RAD50-INTERACTING PROTEIN 1 RINT-1"/>
    <property type="match status" value="1"/>
</dbReference>
<gene>
    <name evidence="2" type="ORF">M421DRAFT_74960</name>
</gene>
<dbReference type="PROSITE" id="PS51386">
    <property type="entry name" value="RINT1_TIP20"/>
    <property type="match status" value="1"/>
</dbReference>
<evidence type="ECO:0000313" key="3">
    <source>
        <dbReference type="Proteomes" id="UP000800082"/>
    </source>
</evidence>
<dbReference type="Pfam" id="PF04437">
    <property type="entry name" value="RINT1_TIP1"/>
    <property type="match status" value="1"/>
</dbReference>
<dbReference type="GO" id="GO:0070939">
    <property type="term" value="C:Dsl1/NZR complex"/>
    <property type="evidence" value="ECO:0007669"/>
    <property type="project" value="InterPro"/>
</dbReference>
<proteinExistence type="predicted"/>
<dbReference type="RefSeq" id="XP_033443854.1">
    <property type="nucleotide sequence ID" value="XM_033597090.1"/>
</dbReference>
<dbReference type="InterPro" id="IPR042042">
    <property type="entry name" value="Tip20p_domB"/>
</dbReference>
<organism evidence="2 3">
    <name type="scientific">Didymella exigua CBS 183.55</name>
    <dbReference type="NCBI Taxonomy" id="1150837"/>
    <lineage>
        <taxon>Eukaryota</taxon>
        <taxon>Fungi</taxon>
        <taxon>Dikarya</taxon>
        <taxon>Ascomycota</taxon>
        <taxon>Pezizomycotina</taxon>
        <taxon>Dothideomycetes</taxon>
        <taxon>Pleosporomycetidae</taxon>
        <taxon>Pleosporales</taxon>
        <taxon>Pleosporineae</taxon>
        <taxon>Didymellaceae</taxon>
        <taxon>Didymella</taxon>
    </lineage>
</organism>
<dbReference type="OrthoDB" id="2189254at2759"/>
<accession>A0A6A5R621</accession>